<dbReference type="AlphaFoldDB" id="A0A6J4ZVG7"/>
<dbReference type="InterPro" id="IPR045468">
    <property type="entry name" value="DUF6496"/>
</dbReference>
<evidence type="ECO:0008006" key="4">
    <source>
        <dbReference type="Google" id="ProtNLM"/>
    </source>
</evidence>
<proteinExistence type="predicted"/>
<dbReference type="RefSeq" id="WP_175048916.1">
    <property type="nucleotide sequence ID" value="NZ_CADIKC010000001.1"/>
</dbReference>
<gene>
    <name evidence="2" type="ORF">LMG24238_00535</name>
</gene>
<dbReference type="EMBL" id="CADIKC010000001">
    <property type="protein sequence ID" value="CAB3643925.1"/>
    <property type="molecule type" value="Genomic_DNA"/>
</dbReference>
<feature type="compositionally biased region" description="Polar residues" evidence="1">
    <location>
        <begin position="118"/>
        <end position="128"/>
    </location>
</feature>
<sequence>MPEQKTIKRAQADKRAGKAPSTQAGEFVKEQIDKVRAGKHGVRSARQAIAIGLSEARRAGVAVKSPKKGAASEATRKKAQKDNAAGQHKSTAKKRASSESTAKRSRAATNALKRESTAGASHTAMSKQAKSAAARRPAASRSAAAKKAAATKGASGRSAAAKKAAHTRASRAHH</sequence>
<keyword evidence="3" id="KW-1185">Reference proteome</keyword>
<feature type="compositionally biased region" description="Basic residues" evidence="1">
    <location>
        <begin position="163"/>
        <end position="174"/>
    </location>
</feature>
<organism evidence="2 3">
    <name type="scientific">Paraburkholderia sediminicola</name>
    <dbReference type="NCBI Taxonomy" id="458836"/>
    <lineage>
        <taxon>Bacteria</taxon>
        <taxon>Pseudomonadati</taxon>
        <taxon>Pseudomonadota</taxon>
        <taxon>Betaproteobacteria</taxon>
        <taxon>Burkholderiales</taxon>
        <taxon>Burkholderiaceae</taxon>
        <taxon>Paraburkholderia</taxon>
    </lineage>
</organism>
<feature type="region of interest" description="Disordered" evidence="1">
    <location>
        <begin position="54"/>
        <end position="174"/>
    </location>
</feature>
<evidence type="ECO:0000313" key="3">
    <source>
        <dbReference type="Proteomes" id="UP000494255"/>
    </source>
</evidence>
<dbReference type="Proteomes" id="UP000494255">
    <property type="component" value="Unassembled WGS sequence"/>
</dbReference>
<evidence type="ECO:0000313" key="2">
    <source>
        <dbReference type="EMBL" id="CAB3643925.1"/>
    </source>
</evidence>
<name>A0A6J4ZVG7_9BURK</name>
<feature type="compositionally biased region" description="Low complexity" evidence="1">
    <location>
        <begin position="129"/>
        <end position="162"/>
    </location>
</feature>
<reference evidence="2 3" key="1">
    <citation type="submission" date="2020-04" db="EMBL/GenBank/DDBJ databases">
        <authorList>
            <person name="De Canck E."/>
        </authorList>
    </citation>
    <scope>NUCLEOTIDE SEQUENCE [LARGE SCALE GENOMIC DNA]</scope>
    <source>
        <strain evidence="2 3">LMG 24238</strain>
    </source>
</reference>
<dbReference type="GeneID" id="97039198"/>
<feature type="region of interest" description="Disordered" evidence="1">
    <location>
        <begin position="1"/>
        <end position="32"/>
    </location>
</feature>
<accession>A0A6J4ZVG7</accession>
<dbReference type="Pfam" id="PF20106">
    <property type="entry name" value="DUF6496"/>
    <property type="match status" value="1"/>
</dbReference>
<evidence type="ECO:0000256" key="1">
    <source>
        <dbReference type="SAM" id="MobiDB-lite"/>
    </source>
</evidence>
<protein>
    <recommendedName>
        <fullName evidence="4">DNA-binding protein</fullName>
    </recommendedName>
</protein>